<sequence>MDIAHLTHRRNTFEVVRQLTIIIVVVLIALAQHRQALPLALEKLERDNPVQTMEHYEPAESSRSDRLRSMSGSTVAEIHPWREALSFSAVSTVYDSNAVTRKARKEVRWAEKRECEEKNPRKELRDPN</sequence>
<protein>
    <submittedName>
        <fullName evidence="3">Uncharacterized protein</fullName>
    </submittedName>
</protein>
<feature type="compositionally biased region" description="Basic and acidic residues" evidence="1">
    <location>
        <begin position="52"/>
        <end position="68"/>
    </location>
</feature>
<keyword evidence="2" id="KW-0812">Transmembrane</keyword>
<accession>A0A1Y2M127</accession>
<evidence type="ECO:0000256" key="1">
    <source>
        <dbReference type="SAM" id="MobiDB-lite"/>
    </source>
</evidence>
<dbReference type="InParanoid" id="A0A1Y2M127"/>
<proteinExistence type="predicted"/>
<organism evidence="3 4">
    <name type="scientific">Epicoccum nigrum</name>
    <name type="common">Soil fungus</name>
    <name type="synonym">Epicoccum purpurascens</name>
    <dbReference type="NCBI Taxonomy" id="105696"/>
    <lineage>
        <taxon>Eukaryota</taxon>
        <taxon>Fungi</taxon>
        <taxon>Dikarya</taxon>
        <taxon>Ascomycota</taxon>
        <taxon>Pezizomycotina</taxon>
        <taxon>Dothideomycetes</taxon>
        <taxon>Pleosporomycetidae</taxon>
        <taxon>Pleosporales</taxon>
        <taxon>Pleosporineae</taxon>
        <taxon>Didymellaceae</taxon>
        <taxon>Epicoccum</taxon>
    </lineage>
</organism>
<feature type="region of interest" description="Disordered" evidence="1">
    <location>
        <begin position="52"/>
        <end position="72"/>
    </location>
</feature>
<keyword evidence="4" id="KW-1185">Reference proteome</keyword>
<evidence type="ECO:0000256" key="2">
    <source>
        <dbReference type="SAM" id="Phobius"/>
    </source>
</evidence>
<dbReference type="EMBL" id="KZ107845">
    <property type="protein sequence ID" value="OSS48938.1"/>
    <property type="molecule type" value="Genomic_DNA"/>
</dbReference>
<keyword evidence="2" id="KW-1133">Transmembrane helix</keyword>
<dbReference type="AlphaFoldDB" id="A0A1Y2M127"/>
<gene>
    <name evidence="3" type="ORF">B5807_06805</name>
</gene>
<evidence type="ECO:0000313" key="3">
    <source>
        <dbReference type="EMBL" id="OSS48938.1"/>
    </source>
</evidence>
<feature type="transmembrane region" description="Helical" evidence="2">
    <location>
        <begin position="15"/>
        <end position="31"/>
    </location>
</feature>
<keyword evidence="2" id="KW-0472">Membrane</keyword>
<dbReference type="Proteomes" id="UP000193240">
    <property type="component" value="Unassembled WGS sequence"/>
</dbReference>
<reference evidence="3 4" key="1">
    <citation type="journal article" date="2017" name="Genome Announc.">
        <title>Genome sequence of the saprophytic ascomycete Epicoccum nigrum ICMP 19927 strain isolated from New Zealand.</title>
        <authorList>
            <person name="Fokin M."/>
            <person name="Fleetwood D."/>
            <person name="Weir B.S."/>
            <person name="Villas-Boas S.G."/>
        </authorList>
    </citation>
    <scope>NUCLEOTIDE SEQUENCE [LARGE SCALE GENOMIC DNA]</scope>
    <source>
        <strain evidence="3 4">ICMP 19927</strain>
    </source>
</reference>
<evidence type="ECO:0000313" key="4">
    <source>
        <dbReference type="Proteomes" id="UP000193240"/>
    </source>
</evidence>
<name>A0A1Y2M127_EPING</name>